<proteinExistence type="inferred from homology"/>
<evidence type="ECO:0000313" key="8">
    <source>
        <dbReference type="Proteomes" id="UP001205185"/>
    </source>
</evidence>
<evidence type="ECO:0000256" key="4">
    <source>
        <dbReference type="ARBA" id="ARBA00023163"/>
    </source>
</evidence>
<dbReference type="Proteomes" id="UP001205185">
    <property type="component" value="Unassembled WGS sequence"/>
</dbReference>
<dbReference type="PROSITE" id="PS51755">
    <property type="entry name" value="OMPR_PHOB"/>
    <property type="match status" value="1"/>
</dbReference>
<dbReference type="InterPro" id="IPR011990">
    <property type="entry name" value="TPR-like_helical_dom_sf"/>
</dbReference>
<dbReference type="CDD" id="cd15831">
    <property type="entry name" value="BTAD"/>
    <property type="match status" value="1"/>
</dbReference>
<accession>A0ABT1IH10</accession>
<dbReference type="InterPro" id="IPR036388">
    <property type="entry name" value="WH-like_DNA-bd_sf"/>
</dbReference>
<protein>
    <submittedName>
        <fullName evidence="7">DNA-binding transcriptional activator of the SARP family</fullName>
    </submittedName>
</protein>
<sequence length="933" mass="100765">MAHVALARPEQDGPRFCVLGPVCALVGANTLVPGGPGLRGLLAILLLEPNQVVSVEHIMDVLWDHEPPATARTIVQGYVSRLRRWLSTVDPTRETRIQTAGPGYRLAVDEGRIDVALARELLAESRDRAANERADLLATAQGLWRGPELSGIGGRVRAPELAELRLTVLEARLDADLELGRHYEVIGELAALVDTHPFREHLVGQLVLALYRSGRRAAALEIYQRFAHRAARELGLDPGPGLRELHSRILRDDTALLEPRPSPVIAPRVGVLTPAQLPAAPPGFTGRDGELEWLDGIRDNADGTAPAIAVLVGSAGVGKSALAVVWGTRAAKAFPDGRLYASLRGFDPRHEPVEPAEVLARFLLALGVAAEHIPADLAQRTAFYRSLLADRRLLVVLDDARDSDQVRSLLPGGPGSMVLVTSRRKLDGLVAHGAALRVLGTLPPVEAEAVIEHAAGPPAEHERALRTRLARLCDYLPLALRVAGARLAVSPQWSLRELVAELADERTRLGALRAHDVDTGVRAALDLTVGGLDPALAEVLRLLGAVPGPTFGPHLLGAMARTSPETARERLRGLAALFLVTESDPDVFGMHDLVRLYARELGGADDLLPAVLRFYLVAADLSRRHLRAAGDDLDHADTEPDVPRPAVRGREDALAWFEREWPNLVAAAEAGAKAGLHTQVWQLARMASEFRRVRPRRDDWEHVLRLGLAAAKAAGDRRGEVLMRLSRCVLLTRFDQEHETVADAERAVAIATELRDAKLMAMGFNTVASALYGQKRYSEALAGYRKALELSGRAGYRLGEANLLNNIAQVHRNLGAPAEAVGPQAQAVSIFREVGDLGFVGLALANLAELEHELNLPEAAETHSREAIALAEANGLDLTEAFAREVLARVHRDRGEIAEARVELTLSLELYRLVQSPAADAVQAGLAALPTDV</sequence>
<dbReference type="GO" id="GO:0003677">
    <property type="term" value="F:DNA binding"/>
    <property type="evidence" value="ECO:0007669"/>
    <property type="project" value="UniProtKB-KW"/>
</dbReference>
<gene>
    <name evidence="7" type="ORF">LV75_004418</name>
</gene>
<dbReference type="InterPro" id="IPR001867">
    <property type="entry name" value="OmpR/PhoB-type_DNA-bd"/>
</dbReference>
<dbReference type="SMART" id="SM01043">
    <property type="entry name" value="BTAD"/>
    <property type="match status" value="1"/>
</dbReference>
<dbReference type="Gene3D" id="3.40.50.300">
    <property type="entry name" value="P-loop containing nucleotide triphosphate hydrolases"/>
    <property type="match status" value="1"/>
</dbReference>
<dbReference type="Pfam" id="PF03704">
    <property type="entry name" value="BTAD"/>
    <property type="match status" value="1"/>
</dbReference>
<comment type="similarity">
    <text evidence="1">Belongs to the AfsR/DnrI/RedD regulatory family.</text>
</comment>
<dbReference type="Pfam" id="PF13424">
    <property type="entry name" value="TPR_12"/>
    <property type="match status" value="1"/>
</dbReference>
<keyword evidence="2" id="KW-0805">Transcription regulation</keyword>
<dbReference type="Gene3D" id="1.25.40.10">
    <property type="entry name" value="Tetratricopeptide repeat domain"/>
    <property type="match status" value="2"/>
</dbReference>
<dbReference type="EMBL" id="JAMTCO010000010">
    <property type="protein sequence ID" value="MCP2271904.1"/>
    <property type="molecule type" value="Genomic_DNA"/>
</dbReference>
<evidence type="ECO:0000256" key="3">
    <source>
        <dbReference type="ARBA" id="ARBA00023125"/>
    </source>
</evidence>
<dbReference type="InterPro" id="IPR019734">
    <property type="entry name" value="TPR_rpt"/>
</dbReference>
<name>A0ABT1IH10_9PSEU</name>
<reference evidence="7 8" key="1">
    <citation type="submission" date="2022-06" db="EMBL/GenBank/DDBJ databases">
        <title>Genomic Encyclopedia of Archaeal and Bacterial Type Strains, Phase II (KMG-II): from individual species to whole genera.</title>
        <authorList>
            <person name="Goeker M."/>
        </authorList>
    </citation>
    <scope>NUCLEOTIDE SEQUENCE [LARGE SCALE GENOMIC DNA]</scope>
    <source>
        <strain evidence="7 8">DSM 44255</strain>
    </source>
</reference>
<dbReference type="Gene3D" id="1.10.10.10">
    <property type="entry name" value="Winged helix-like DNA-binding domain superfamily/Winged helix DNA-binding domain"/>
    <property type="match status" value="1"/>
</dbReference>
<dbReference type="SUPFAM" id="SSF46894">
    <property type="entry name" value="C-terminal effector domain of the bipartite response regulators"/>
    <property type="match status" value="1"/>
</dbReference>
<dbReference type="RefSeq" id="WP_253888852.1">
    <property type="nucleotide sequence ID" value="NZ_BAAAVB010000003.1"/>
</dbReference>
<dbReference type="InterPro" id="IPR051677">
    <property type="entry name" value="AfsR-DnrI-RedD_regulator"/>
</dbReference>
<dbReference type="InterPro" id="IPR005158">
    <property type="entry name" value="BTAD"/>
</dbReference>
<evidence type="ECO:0000256" key="2">
    <source>
        <dbReference type="ARBA" id="ARBA00023015"/>
    </source>
</evidence>
<dbReference type="SUPFAM" id="SSF52540">
    <property type="entry name" value="P-loop containing nucleoside triphosphate hydrolases"/>
    <property type="match status" value="1"/>
</dbReference>
<keyword evidence="8" id="KW-1185">Reference proteome</keyword>
<keyword evidence="4" id="KW-0804">Transcription</keyword>
<dbReference type="Pfam" id="PF00486">
    <property type="entry name" value="Trans_reg_C"/>
    <property type="match status" value="1"/>
</dbReference>
<dbReference type="SMART" id="SM00028">
    <property type="entry name" value="TPR"/>
    <property type="match status" value="3"/>
</dbReference>
<dbReference type="InterPro" id="IPR027417">
    <property type="entry name" value="P-loop_NTPase"/>
</dbReference>
<dbReference type="SUPFAM" id="SSF48452">
    <property type="entry name" value="TPR-like"/>
    <property type="match status" value="2"/>
</dbReference>
<dbReference type="PRINTS" id="PR00364">
    <property type="entry name" value="DISEASERSIST"/>
</dbReference>
<keyword evidence="3 5" id="KW-0238">DNA-binding</keyword>
<evidence type="ECO:0000256" key="5">
    <source>
        <dbReference type="PROSITE-ProRule" id="PRU01091"/>
    </source>
</evidence>
<dbReference type="SMART" id="SM00862">
    <property type="entry name" value="Trans_reg_C"/>
    <property type="match status" value="1"/>
</dbReference>
<dbReference type="PANTHER" id="PTHR35807:SF1">
    <property type="entry name" value="TRANSCRIPTIONAL REGULATOR REDD"/>
    <property type="match status" value="1"/>
</dbReference>
<evidence type="ECO:0000259" key="6">
    <source>
        <dbReference type="PROSITE" id="PS51755"/>
    </source>
</evidence>
<feature type="DNA-binding region" description="OmpR/PhoB-type" evidence="5">
    <location>
        <begin position="6"/>
        <end position="108"/>
    </location>
</feature>
<comment type="caution">
    <text evidence="7">The sequence shown here is derived from an EMBL/GenBank/DDBJ whole genome shotgun (WGS) entry which is preliminary data.</text>
</comment>
<evidence type="ECO:0000256" key="1">
    <source>
        <dbReference type="ARBA" id="ARBA00005820"/>
    </source>
</evidence>
<evidence type="ECO:0000313" key="7">
    <source>
        <dbReference type="EMBL" id="MCP2271904.1"/>
    </source>
</evidence>
<feature type="domain" description="OmpR/PhoB-type" evidence="6">
    <location>
        <begin position="6"/>
        <end position="108"/>
    </location>
</feature>
<organism evidence="7 8">
    <name type="scientific">Actinokineospora diospyrosa</name>
    <dbReference type="NCBI Taxonomy" id="103728"/>
    <lineage>
        <taxon>Bacteria</taxon>
        <taxon>Bacillati</taxon>
        <taxon>Actinomycetota</taxon>
        <taxon>Actinomycetes</taxon>
        <taxon>Pseudonocardiales</taxon>
        <taxon>Pseudonocardiaceae</taxon>
        <taxon>Actinokineospora</taxon>
    </lineage>
</organism>
<dbReference type="PANTHER" id="PTHR35807">
    <property type="entry name" value="TRANSCRIPTIONAL REGULATOR REDD-RELATED"/>
    <property type="match status" value="1"/>
</dbReference>
<dbReference type="InterPro" id="IPR016032">
    <property type="entry name" value="Sig_transdc_resp-reg_C-effctor"/>
</dbReference>